<dbReference type="STRING" id="1194695.A0A5A7UDF0"/>
<dbReference type="Proteomes" id="UP000321393">
    <property type="component" value="Unassembled WGS sequence"/>
</dbReference>
<evidence type="ECO:0000313" key="1">
    <source>
        <dbReference type="EMBL" id="KAA0053178.1"/>
    </source>
</evidence>
<organism evidence="1 2">
    <name type="scientific">Cucumis melo var. makuwa</name>
    <name type="common">Oriental melon</name>
    <dbReference type="NCBI Taxonomy" id="1194695"/>
    <lineage>
        <taxon>Eukaryota</taxon>
        <taxon>Viridiplantae</taxon>
        <taxon>Streptophyta</taxon>
        <taxon>Embryophyta</taxon>
        <taxon>Tracheophyta</taxon>
        <taxon>Spermatophyta</taxon>
        <taxon>Magnoliopsida</taxon>
        <taxon>eudicotyledons</taxon>
        <taxon>Gunneridae</taxon>
        <taxon>Pentapetalae</taxon>
        <taxon>rosids</taxon>
        <taxon>fabids</taxon>
        <taxon>Cucurbitales</taxon>
        <taxon>Cucurbitaceae</taxon>
        <taxon>Benincaseae</taxon>
        <taxon>Cucumis</taxon>
    </lineage>
</organism>
<comment type="caution">
    <text evidence="1">The sequence shown here is derived from an EMBL/GenBank/DDBJ whole genome shotgun (WGS) entry which is preliminary data.</text>
</comment>
<evidence type="ECO:0000313" key="2">
    <source>
        <dbReference type="Proteomes" id="UP000321393"/>
    </source>
</evidence>
<dbReference type="AlphaFoldDB" id="A0A5A7UDF0"/>
<gene>
    <name evidence="1" type="ORF">E6C27_scaffold751G00080</name>
</gene>
<proteinExistence type="predicted"/>
<dbReference type="OrthoDB" id="1751703at2759"/>
<dbReference type="EMBL" id="SSTE01009837">
    <property type="protein sequence ID" value="KAA0053178.1"/>
    <property type="molecule type" value="Genomic_DNA"/>
</dbReference>
<reference evidence="1 2" key="1">
    <citation type="submission" date="2019-08" db="EMBL/GenBank/DDBJ databases">
        <title>Draft genome sequences of two oriental melons (Cucumis melo L. var makuwa).</title>
        <authorList>
            <person name="Kwon S.-Y."/>
        </authorList>
    </citation>
    <scope>NUCLEOTIDE SEQUENCE [LARGE SCALE GENOMIC DNA]</scope>
    <source>
        <strain evidence="2">cv. SW 3</strain>
        <tissue evidence="1">Leaf</tissue>
    </source>
</reference>
<dbReference type="PANTHER" id="PTHR45835:SF99">
    <property type="entry name" value="CHROMO DOMAIN-CONTAINING PROTEIN-RELATED"/>
    <property type="match status" value="1"/>
</dbReference>
<accession>A0A5A7UDF0</accession>
<sequence>MVISDQKTLKFLIEQREVQAQFQSWLTKLLGNDFEILYQPGLQNKATDSSVKGESSSGTIRIVGPWNSGSFCFSSNIQKNEWEIALGKYENDLKKNVEQCEICQRNKIDSLSQVDLLQWLPLPNLILEDWTMDFIEGLSKASGYDSIMVIVVRLGKFVHFITLKHLLTPKKVA</sequence>
<protein>
    <submittedName>
        <fullName evidence="1">Retrovirus-related Pol polyprotein from transposon 297 family</fullName>
    </submittedName>
</protein>
<dbReference type="PANTHER" id="PTHR45835">
    <property type="entry name" value="YALI0A06105P"/>
    <property type="match status" value="1"/>
</dbReference>
<name>A0A5A7UDF0_CUCMM</name>